<dbReference type="InterPro" id="IPR050131">
    <property type="entry name" value="Peptidase_S8_subtilisin-like"/>
</dbReference>
<evidence type="ECO:0000259" key="11">
    <source>
        <dbReference type="Pfam" id="PF00082"/>
    </source>
</evidence>
<dbReference type="Pfam" id="PF02225">
    <property type="entry name" value="PA"/>
    <property type="match status" value="1"/>
</dbReference>
<sequence>MASVLALLDNPFIQNAYIFEFEDTSLHELHHPSRLNHLHRRRTNLYSGMTAQNISHHIRHEFQFINAVSISFNTDQDADLFMKTTKGIKRTWPVRSVSTPSHDYASLSHTDLPSSLFGFYNETGINRVRSEFNLLGKGIKVGVIDTGLDYTHPALGGCFGKGCRVAYGYDFVGDDYDGENDAIPDTDPRDTCNGHGTHVAGILGANDLVKNFTGVAPEVTLGAYRIFGCSGSSADDIIMKAMEMAYLDGMDVINLSLGDNGWPLSPASVLADKLSLMGMTVCAAAGNEGEKGIFEVGAPSLGRHAISIASVDNSMVLAHSIQQGEDNYGYTTTNGKSFNISDAHIVPISNSFLPENDGCGPIEMDLTGVVALIARGGCIFSVKVRYAQEAGAVGVLIYNNNYGLLTPSAQGPDISIPCGGVSQADGKSLFQYALTQQQTKKYTFLKNDMGFSTPTSGIISSFSSWGLGPDLSIKPDLTAPGGLIYSTYPMKLGGYATLSGTSMASPFVAGIVALLHESRGGGRNFNSDELRTRLINNGHPVKPLGVDILESVARQGGGLIDVYQAIKSTTSISPEHLRLNDATHGAPNHEYTFTITNKNRMEAEYTISHVVSTTVQGYERSGPNHAITPLSKPKFVPSHELDAVVHIPTPVVTVRPNDSINVTVQIMPPPDTAIPSIYSGYMMIKKDMNTETLYVPYAGLTSSLSSLPVLLMNDSMPNVIGDHVHKEAPSFVTFQLVQASELVMVTVVDATNSSMVYGWIPGGYSRYVGRSDLNNPNDVYTIPWYGTVVTVRELAANDLGSSSSRFHPYYLAASVGDTKKPMHDGDPLPPGAYRLQIMALRAFGDEHVVAHYDRWISPAILIG</sequence>
<dbReference type="InterPro" id="IPR003137">
    <property type="entry name" value="PA_domain"/>
</dbReference>
<feature type="active site" description="Charge relay system" evidence="8 9">
    <location>
        <position position="145"/>
    </location>
</feature>
<dbReference type="Gene3D" id="3.50.30.30">
    <property type="match status" value="1"/>
</dbReference>
<dbReference type="InterPro" id="IPR046450">
    <property type="entry name" value="PA_dom_sf"/>
</dbReference>
<dbReference type="InterPro" id="IPR034187">
    <property type="entry name" value="Peptidases_S8_5"/>
</dbReference>
<evidence type="ECO:0000256" key="2">
    <source>
        <dbReference type="ARBA" id="ARBA00022512"/>
    </source>
</evidence>
<dbReference type="PROSITE" id="PS00138">
    <property type="entry name" value="SUBTILASE_SER"/>
    <property type="match status" value="1"/>
</dbReference>
<dbReference type="InterPro" id="IPR036852">
    <property type="entry name" value="Peptidase_S8/S53_dom_sf"/>
</dbReference>
<evidence type="ECO:0000256" key="9">
    <source>
        <dbReference type="PROSITE-ProRule" id="PRU01240"/>
    </source>
</evidence>
<evidence type="ECO:0000256" key="4">
    <source>
        <dbReference type="ARBA" id="ARBA00022670"/>
    </source>
</evidence>
<dbReference type="GO" id="GO:0016020">
    <property type="term" value="C:membrane"/>
    <property type="evidence" value="ECO:0007669"/>
    <property type="project" value="InterPro"/>
</dbReference>
<dbReference type="Proteomes" id="UP000193560">
    <property type="component" value="Unassembled WGS sequence"/>
</dbReference>
<dbReference type="InterPro" id="IPR010435">
    <property type="entry name" value="C5a/SBT2-like_Fn3"/>
</dbReference>
<dbReference type="Pfam" id="PF00082">
    <property type="entry name" value="Peptidase_S8"/>
    <property type="match status" value="1"/>
</dbReference>
<dbReference type="STRING" id="90262.A0A1X2I8N1"/>
<gene>
    <name evidence="14" type="ORF">BCR42DRAFT_483983</name>
</gene>
<dbReference type="InterPro" id="IPR015500">
    <property type="entry name" value="Peptidase_S8_subtilisin-rel"/>
</dbReference>
<evidence type="ECO:0000256" key="5">
    <source>
        <dbReference type="ARBA" id="ARBA00022729"/>
    </source>
</evidence>
<dbReference type="EMBL" id="MCGE01000023">
    <property type="protein sequence ID" value="ORZ10777.1"/>
    <property type="molecule type" value="Genomic_DNA"/>
</dbReference>
<dbReference type="GO" id="GO:0006508">
    <property type="term" value="P:proteolysis"/>
    <property type="evidence" value="ECO:0007669"/>
    <property type="project" value="UniProtKB-KW"/>
</dbReference>
<dbReference type="OrthoDB" id="10256524at2759"/>
<comment type="similarity">
    <text evidence="1 9 10">Belongs to the peptidase S8 family.</text>
</comment>
<dbReference type="PROSITE" id="PS00136">
    <property type="entry name" value="SUBTILASE_ASP"/>
    <property type="match status" value="1"/>
</dbReference>
<accession>A0A1X2I8N1</accession>
<evidence type="ECO:0000256" key="7">
    <source>
        <dbReference type="ARBA" id="ARBA00022825"/>
    </source>
</evidence>
<feature type="domain" description="C5a peptidase/Subtilisin-like protease SBT2-like Fn3-like" evidence="13">
    <location>
        <begin position="590"/>
        <end position="697"/>
    </location>
</feature>
<evidence type="ECO:0000313" key="14">
    <source>
        <dbReference type="EMBL" id="ORZ10777.1"/>
    </source>
</evidence>
<evidence type="ECO:0000256" key="6">
    <source>
        <dbReference type="ARBA" id="ARBA00022801"/>
    </source>
</evidence>
<keyword evidence="6 9" id="KW-0378">Hydrolase</keyword>
<name>A0A1X2I8N1_9FUNG</name>
<keyword evidence="3" id="KW-0964">Secreted</keyword>
<reference evidence="14 15" key="1">
    <citation type="submission" date="2016-07" db="EMBL/GenBank/DDBJ databases">
        <title>Pervasive Adenine N6-methylation of Active Genes in Fungi.</title>
        <authorList>
            <consortium name="DOE Joint Genome Institute"/>
            <person name="Mondo S.J."/>
            <person name="Dannebaum R.O."/>
            <person name="Kuo R.C."/>
            <person name="Labutti K."/>
            <person name="Haridas S."/>
            <person name="Kuo A."/>
            <person name="Salamov A."/>
            <person name="Ahrendt S.R."/>
            <person name="Lipzen A."/>
            <person name="Sullivan W."/>
            <person name="Andreopoulos W.B."/>
            <person name="Clum A."/>
            <person name="Lindquist E."/>
            <person name="Daum C."/>
            <person name="Ramamoorthy G.K."/>
            <person name="Gryganskyi A."/>
            <person name="Culley D."/>
            <person name="Magnuson J.K."/>
            <person name="James T.Y."/>
            <person name="O'Malley M.A."/>
            <person name="Stajich J.E."/>
            <person name="Spatafora J.W."/>
            <person name="Visel A."/>
            <person name="Grigoriev I.V."/>
        </authorList>
    </citation>
    <scope>NUCLEOTIDE SEQUENCE [LARGE SCALE GENOMIC DNA]</scope>
    <source>
        <strain evidence="14 15">NRRL 1336</strain>
    </source>
</reference>
<proteinExistence type="inferred from homology"/>
<feature type="domain" description="PA" evidence="12">
    <location>
        <begin position="355"/>
        <end position="429"/>
    </location>
</feature>
<keyword evidence="15" id="KW-1185">Reference proteome</keyword>
<keyword evidence="2" id="KW-0134">Cell wall</keyword>
<dbReference type="InterPro" id="IPR022398">
    <property type="entry name" value="Peptidase_S8_His-AS"/>
</dbReference>
<dbReference type="CDD" id="cd07489">
    <property type="entry name" value="Peptidases_S8_5"/>
    <property type="match status" value="1"/>
</dbReference>
<dbReference type="InterPro" id="IPR023828">
    <property type="entry name" value="Peptidase_S8_Ser-AS"/>
</dbReference>
<feature type="active site" description="Charge relay system" evidence="8 9">
    <location>
        <position position="502"/>
    </location>
</feature>
<organism evidence="14 15">
    <name type="scientific">Absidia repens</name>
    <dbReference type="NCBI Taxonomy" id="90262"/>
    <lineage>
        <taxon>Eukaryota</taxon>
        <taxon>Fungi</taxon>
        <taxon>Fungi incertae sedis</taxon>
        <taxon>Mucoromycota</taxon>
        <taxon>Mucoromycotina</taxon>
        <taxon>Mucoromycetes</taxon>
        <taxon>Mucorales</taxon>
        <taxon>Cunninghamellaceae</taxon>
        <taxon>Absidia</taxon>
    </lineage>
</organism>
<evidence type="ECO:0000256" key="8">
    <source>
        <dbReference type="PIRSR" id="PIRSR615500-1"/>
    </source>
</evidence>
<dbReference type="InterPro" id="IPR023827">
    <property type="entry name" value="Peptidase_S8_Asp-AS"/>
</dbReference>
<dbReference type="PANTHER" id="PTHR43806:SF66">
    <property type="entry name" value="SERIN ENDOPEPTIDASE"/>
    <property type="match status" value="1"/>
</dbReference>
<dbReference type="SUPFAM" id="SSF52743">
    <property type="entry name" value="Subtilisin-like"/>
    <property type="match status" value="1"/>
</dbReference>
<keyword evidence="4 9" id="KW-0645">Protease</keyword>
<dbReference type="PANTHER" id="PTHR43806">
    <property type="entry name" value="PEPTIDASE S8"/>
    <property type="match status" value="1"/>
</dbReference>
<dbReference type="AlphaFoldDB" id="A0A1X2I8N1"/>
<dbReference type="InterPro" id="IPR000209">
    <property type="entry name" value="Peptidase_S8/S53_dom"/>
</dbReference>
<evidence type="ECO:0000256" key="3">
    <source>
        <dbReference type="ARBA" id="ARBA00022525"/>
    </source>
</evidence>
<dbReference type="PRINTS" id="PR00723">
    <property type="entry name" value="SUBTILISIN"/>
</dbReference>
<feature type="domain" description="Peptidase S8/S53" evidence="11">
    <location>
        <begin position="136"/>
        <end position="538"/>
    </location>
</feature>
<evidence type="ECO:0000259" key="12">
    <source>
        <dbReference type="Pfam" id="PF02225"/>
    </source>
</evidence>
<dbReference type="GO" id="GO:0004252">
    <property type="term" value="F:serine-type endopeptidase activity"/>
    <property type="evidence" value="ECO:0007669"/>
    <property type="project" value="UniProtKB-UniRule"/>
</dbReference>
<dbReference type="Pfam" id="PF06280">
    <property type="entry name" value="fn3_5"/>
    <property type="match status" value="1"/>
</dbReference>
<evidence type="ECO:0000313" key="15">
    <source>
        <dbReference type="Proteomes" id="UP000193560"/>
    </source>
</evidence>
<protein>
    <submittedName>
        <fullName evidence="14">Peptidase S8/S53 domain-containing protein</fullName>
    </submittedName>
</protein>
<dbReference type="GO" id="GO:0005615">
    <property type="term" value="C:extracellular space"/>
    <property type="evidence" value="ECO:0007669"/>
    <property type="project" value="TreeGrafter"/>
</dbReference>
<dbReference type="PROSITE" id="PS00137">
    <property type="entry name" value="SUBTILASE_HIS"/>
    <property type="match status" value="1"/>
</dbReference>
<keyword evidence="5" id="KW-0732">Signal</keyword>
<dbReference type="Gene3D" id="3.40.50.200">
    <property type="entry name" value="Peptidase S8/S53 domain"/>
    <property type="match status" value="1"/>
</dbReference>
<dbReference type="SUPFAM" id="SSF52025">
    <property type="entry name" value="PA domain"/>
    <property type="match status" value="1"/>
</dbReference>
<evidence type="ECO:0000256" key="1">
    <source>
        <dbReference type="ARBA" id="ARBA00011073"/>
    </source>
</evidence>
<comment type="caution">
    <text evidence="14">The sequence shown here is derived from an EMBL/GenBank/DDBJ whole genome shotgun (WGS) entry which is preliminary data.</text>
</comment>
<dbReference type="PROSITE" id="PS51892">
    <property type="entry name" value="SUBTILASE"/>
    <property type="match status" value="1"/>
</dbReference>
<keyword evidence="7 9" id="KW-0720">Serine protease</keyword>
<evidence type="ECO:0000259" key="13">
    <source>
        <dbReference type="Pfam" id="PF06280"/>
    </source>
</evidence>
<evidence type="ECO:0000256" key="10">
    <source>
        <dbReference type="RuleBase" id="RU003355"/>
    </source>
</evidence>
<feature type="active site" description="Charge relay system" evidence="8 9">
    <location>
        <position position="195"/>
    </location>
</feature>